<evidence type="ECO:0000256" key="5">
    <source>
        <dbReference type="ARBA" id="ARBA00023136"/>
    </source>
</evidence>
<dbReference type="Gene3D" id="1.25.40.10">
    <property type="entry name" value="Tetratricopeptide repeat domain"/>
    <property type="match status" value="1"/>
</dbReference>
<evidence type="ECO:0000256" key="4">
    <source>
        <dbReference type="ARBA" id="ARBA00022989"/>
    </source>
</evidence>
<dbReference type="Pfam" id="PF13396">
    <property type="entry name" value="PLDc_N"/>
    <property type="match status" value="1"/>
</dbReference>
<proteinExistence type="predicted"/>
<dbReference type="SUPFAM" id="SSF48452">
    <property type="entry name" value="TPR-like"/>
    <property type="match status" value="1"/>
</dbReference>
<evidence type="ECO:0000256" key="1">
    <source>
        <dbReference type="ARBA" id="ARBA00004651"/>
    </source>
</evidence>
<keyword evidence="5 6" id="KW-0472">Membrane</keyword>
<dbReference type="GO" id="GO:0005886">
    <property type="term" value="C:plasma membrane"/>
    <property type="evidence" value="ECO:0007669"/>
    <property type="project" value="UniProtKB-SubCell"/>
</dbReference>
<organism evidence="8 9">
    <name type="scientific">Flagellimonas alvinocaridis</name>
    <dbReference type="NCBI Taxonomy" id="2530200"/>
    <lineage>
        <taxon>Bacteria</taxon>
        <taxon>Pseudomonadati</taxon>
        <taxon>Bacteroidota</taxon>
        <taxon>Flavobacteriia</taxon>
        <taxon>Flavobacteriales</taxon>
        <taxon>Flavobacteriaceae</taxon>
        <taxon>Flagellimonas</taxon>
    </lineage>
</organism>
<keyword evidence="4 6" id="KW-1133">Transmembrane helix</keyword>
<dbReference type="OrthoDB" id="794036at2"/>
<keyword evidence="3 6" id="KW-0812">Transmembrane</keyword>
<feature type="domain" description="Cardiolipin synthase N-terminal" evidence="7">
    <location>
        <begin position="26"/>
        <end position="43"/>
    </location>
</feature>
<evidence type="ECO:0000313" key="9">
    <source>
        <dbReference type="Proteomes" id="UP000310406"/>
    </source>
</evidence>
<evidence type="ECO:0000313" key="8">
    <source>
        <dbReference type="EMBL" id="THV59108.1"/>
    </source>
</evidence>
<evidence type="ECO:0000256" key="6">
    <source>
        <dbReference type="SAM" id="Phobius"/>
    </source>
</evidence>
<dbReference type="PIRSF" id="PIRSF030959">
    <property type="entry name" value="UCP030959"/>
    <property type="match status" value="1"/>
</dbReference>
<keyword evidence="9" id="KW-1185">Reference proteome</keyword>
<evidence type="ECO:0000259" key="7">
    <source>
        <dbReference type="Pfam" id="PF13396"/>
    </source>
</evidence>
<feature type="transmembrane region" description="Helical" evidence="6">
    <location>
        <begin position="24"/>
        <end position="44"/>
    </location>
</feature>
<evidence type="ECO:0000256" key="2">
    <source>
        <dbReference type="ARBA" id="ARBA00022475"/>
    </source>
</evidence>
<evidence type="ECO:0000256" key="3">
    <source>
        <dbReference type="ARBA" id="ARBA00022692"/>
    </source>
</evidence>
<dbReference type="InterPro" id="IPR011990">
    <property type="entry name" value="TPR-like_helical_dom_sf"/>
</dbReference>
<dbReference type="Proteomes" id="UP000310406">
    <property type="component" value="Unassembled WGS sequence"/>
</dbReference>
<dbReference type="InterPro" id="IPR014562">
    <property type="entry name" value="UCP030959_TPR_rpt-cont"/>
</dbReference>
<comment type="subcellular location">
    <subcellularLocation>
        <location evidence="1">Cell membrane</location>
        <topology evidence="1">Multi-pass membrane protein</topology>
    </subcellularLocation>
</comment>
<keyword evidence="2" id="KW-1003">Cell membrane</keyword>
<gene>
    <name evidence="8" type="ORF">EZV76_09735</name>
</gene>
<comment type="caution">
    <text evidence="8">The sequence shown here is derived from an EMBL/GenBank/DDBJ whole genome shotgun (WGS) entry which is preliminary data.</text>
</comment>
<protein>
    <recommendedName>
        <fullName evidence="7">Cardiolipin synthase N-terminal domain-containing protein</fullName>
    </recommendedName>
</protein>
<accession>A0A4S8RKV7</accession>
<dbReference type="EMBL" id="SNTZ01000004">
    <property type="protein sequence ID" value="THV59108.1"/>
    <property type="molecule type" value="Genomic_DNA"/>
</dbReference>
<dbReference type="AlphaFoldDB" id="A0A4S8RKV7"/>
<reference evidence="8 9" key="1">
    <citation type="submission" date="2019-03" db="EMBL/GenBank/DDBJ databases">
        <title>Muricauda SCR12 sp.nov, a marine bacterium isolated from Pacific Ocean:the Okinawa trough.</title>
        <authorList>
            <person name="Liu L."/>
        </authorList>
    </citation>
    <scope>NUCLEOTIDE SEQUENCE [LARGE SCALE GENOMIC DNA]</scope>
    <source>
        <strain evidence="8 9">SCR12</strain>
    </source>
</reference>
<name>A0A4S8RKV7_9FLAO</name>
<dbReference type="InterPro" id="IPR027379">
    <property type="entry name" value="CLS_N"/>
</dbReference>
<sequence length="241" mass="28433">MGYYLIIALQGFCVYHCYANRNNYYWILAIIFLPLVGSILYLFMNVFQRRDIEKVQESLVTVINPSKKIKDLEKKLRFSETFENRVALADAYLNEGMNMGAIENYKASLKDVFANDFYVISKLVEAYYFSDDFDNAIQTAKRIENDSRFRKSKSSFLYGMALEKRNDPISAEEYLRAFDAPYSNYRERLELARFLIRQDRMADGKLVYQEMISESESMSKQSYRMNRELVKKIKEEFAGLQ</sequence>